<protein>
    <submittedName>
        <fullName evidence="1">Uncharacterized protein</fullName>
    </submittedName>
</protein>
<dbReference type="Pfam" id="PF19611">
    <property type="entry name" value="DUF6116"/>
    <property type="match status" value="1"/>
</dbReference>
<gene>
    <name evidence="1" type="ORF">XTPLMG730_2543</name>
</gene>
<sequence>MPNPILLPLLRWAGKLRYPTLFKLTAGLFVLSVLLPDPLPFIDEIVFGLGTLLLANWKTRTPAPAAAQTIASSARRVRR</sequence>
<reference evidence="1 2" key="1">
    <citation type="submission" date="2015-07" db="EMBL/GenBank/DDBJ databases">
        <authorList>
            <person name="Noorani M."/>
        </authorList>
    </citation>
    <scope>NUCLEOTIDE SEQUENCE [LARGE SCALE GENOMIC DNA]</scope>
    <source>
        <strain evidence="1">LMG730</strain>
    </source>
</reference>
<dbReference type="InterPro" id="IPR046119">
    <property type="entry name" value="DUF6116"/>
</dbReference>
<dbReference type="Proteomes" id="UP000045978">
    <property type="component" value="Unassembled WGS sequence"/>
</dbReference>
<accession>A0A0K3A290</accession>
<dbReference type="RefSeq" id="WP_053838595.1">
    <property type="nucleotide sequence ID" value="NZ_CP076251.1"/>
</dbReference>
<dbReference type="AlphaFoldDB" id="A0A0K3A290"/>
<proteinExistence type="predicted"/>
<dbReference type="EMBL" id="CXOJ01000057">
    <property type="protein sequence ID" value="CTP89630.1"/>
    <property type="molecule type" value="Genomic_DNA"/>
</dbReference>
<evidence type="ECO:0000313" key="2">
    <source>
        <dbReference type="Proteomes" id="UP000045978"/>
    </source>
</evidence>
<name>A0A0K3A290_9XANT</name>
<organism evidence="1 2">
    <name type="scientific">Xanthomonas graminis pv. phlei</name>
    <dbReference type="NCBI Taxonomy" id="487906"/>
    <lineage>
        <taxon>Bacteria</taxon>
        <taxon>Pseudomonadati</taxon>
        <taxon>Pseudomonadota</taxon>
        <taxon>Gammaproteobacteria</taxon>
        <taxon>Lysobacterales</taxon>
        <taxon>Lysobacteraceae</taxon>
        <taxon>Xanthomonas</taxon>
        <taxon>Xanthomonas translucens group</taxon>
        <taxon>Xanthomonas graminis</taxon>
    </lineage>
</organism>
<evidence type="ECO:0000313" key="1">
    <source>
        <dbReference type="EMBL" id="CTP89630.1"/>
    </source>
</evidence>